<organism evidence="2 3">
    <name type="scientific">Mycena rosella</name>
    <name type="common">Pink bonnet</name>
    <name type="synonym">Agaricus rosellus</name>
    <dbReference type="NCBI Taxonomy" id="1033263"/>
    <lineage>
        <taxon>Eukaryota</taxon>
        <taxon>Fungi</taxon>
        <taxon>Dikarya</taxon>
        <taxon>Basidiomycota</taxon>
        <taxon>Agaricomycotina</taxon>
        <taxon>Agaricomycetes</taxon>
        <taxon>Agaricomycetidae</taxon>
        <taxon>Agaricales</taxon>
        <taxon>Marasmiineae</taxon>
        <taxon>Mycenaceae</taxon>
        <taxon>Mycena</taxon>
    </lineage>
</organism>
<name>A0AAD7E0F0_MYCRO</name>
<evidence type="ECO:0000313" key="3">
    <source>
        <dbReference type="Proteomes" id="UP001221757"/>
    </source>
</evidence>
<sequence>MTYIPSTPGALRRIYARRTPRLGGAVREGDVFRPPPHPRASPDARRRMRRSCAPARGRRQLAIVVVGQGKRTTILEQDAGVTTVAYPSLLVDTHPRAPAHLRRLSAPCWSIIYEQHEFRVLRIPGAPGFPISREARSCAPAVEAVQARSAGAGGRDPTCVYLGNPAEAAWMSGFLFARGSWRRRCGKTPSYACDSYLAGLNFDKGYCRWDSGVEKGFMREFRGGQTAPPCPSPTLACTRPSAAAAEEALIWRDDVAPGVTASAFDSAKMLAPDTSSPIYE</sequence>
<dbReference type="EMBL" id="JARKIE010000012">
    <property type="protein sequence ID" value="KAJ7703535.1"/>
    <property type="molecule type" value="Genomic_DNA"/>
</dbReference>
<evidence type="ECO:0000313" key="2">
    <source>
        <dbReference type="EMBL" id="KAJ7703535.1"/>
    </source>
</evidence>
<keyword evidence="3" id="KW-1185">Reference proteome</keyword>
<proteinExistence type="predicted"/>
<gene>
    <name evidence="2" type="ORF">B0H17DRAFT_67141</name>
</gene>
<dbReference type="Proteomes" id="UP001221757">
    <property type="component" value="Unassembled WGS sequence"/>
</dbReference>
<dbReference type="AlphaFoldDB" id="A0AAD7E0F0"/>
<reference evidence="2" key="1">
    <citation type="submission" date="2023-03" db="EMBL/GenBank/DDBJ databases">
        <title>Massive genome expansion in bonnet fungi (Mycena s.s.) driven by repeated elements and novel gene families across ecological guilds.</title>
        <authorList>
            <consortium name="Lawrence Berkeley National Laboratory"/>
            <person name="Harder C.B."/>
            <person name="Miyauchi S."/>
            <person name="Viragh M."/>
            <person name="Kuo A."/>
            <person name="Thoen E."/>
            <person name="Andreopoulos B."/>
            <person name="Lu D."/>
            <person name="Skrede I."/>
            <person name="Drula E."/>
            <person name="Henrissat B."/>
            <person name="Morin E."/>
            <person name="Kohler A."/>
            <person name="Barry K."/>
            <person name="LaButti K."/>
            <person name="Morin E."/>
            <person name="Salamov A."/>
            <person name="Lipzen A."/>
            <person name="Mereny Z."/>
            <person name="Hegedus B."/>
            <person name="Baldrian P."/>
            <person name="Stursova M."/>
            <person name="Weitz H."/>
            <person name="Taylor A."/>
            <person name="Grigoriev I.V."/>
            <person name="Nagy L.G."/>
            <person name="Martin F."/>
            <person name="Kauserud H."/>
        </authorList>
    </citation>
    <scope>NUCLEOTIDE SEQUENCE</scope>
    <source>
        <strain evidence="2">CBHHK067</strain>
    </source>
</reference>
<comment type="caution">
    <text evidence="2">The sequence shown here is derived from an EMBL/GenBank/DDBJ whole genome shotgun (WGS) entry which is preliminary data.</text>
</comment>
<protein>
    <submittedName>
        <fullName evidence="2">Uncharacterized protein</fullName>
    </submittedName>
</protein>
<accession>A0AAD7E0F0</accession>
<feature type="region of interest" description="Disordered" evidence="1">
    <location>
        <begin position="26"/>
        <end position="47"/>
    </location>
</feature>
<evidence type="ECO:0000256" key="1">
    <source>
        <dbReference type="SAM" id="MobiDB-lite"/>
    </source>
</evidence>